<keyword evidence="2" id="KW-0663">Pyridoxal phosphate</keyword>
<evidence type="ECO:0000313" key="5">
    <source>
        <dbReference type="Proteomes" id="UP001437256"/>
    </source>
</evidence>
<dbReference type="Proteomes" id="UP001437256">
    <property type="component" value="Unassembled WGS sequence"/>
</dbReference>
<organism evidence="4 5">
    <name type="scientific">Marasmius tenuissimus</name>
    <dbReference type="NCBI Taxonomy" id="585030"/>
    <lineage>
        <taxon>Eukaryota</taxon>
        <taxon>Fungi</taxon>
        <taxon>Dikarya</taxon>
        <taxon>Basidiomycota</taxon>
        <taxon>Agaricomycotina</taxon>
        <taxon>Agaricomycetes</taxon>
        <taxon>Agaricomycetidae</taxon>
        <taxon>Agaricales</taxon>
        <taxon>Marasmiineae</taxon>
        <taxon>Marasmiaceae</taxon>
        <taxon>Marasmius</taxon>
    </lineage>
</organism>
<sequence>MSGKTWDDKTPRERYRTMASWFMGPRGENYGLMMEKVAKITARVCSGRENYFPEDPRFIDTRYMIGSDEYEDGVNDIDGALKECLKGLDKHAVPFFSPRYAGHMSFDVSLPAILGYFAAMVYNQNNVTPEASPYTSSVEYEVGNELCEMLRYNTPTSTTRGDTSGIIGWGHITCGGSIANLEAMWVARNLKYYPLSLYNVMKPGAPLHFISETFKVTLCTNTSKKFFDCSPWELLNLTPSEILSLPERITAQYDISRSMLDEFLDPESVQTVGKDKLDKDQADRGFEMKPSSIMLSGANHYSWPKGAAILGIGKGNVIELRVDDDARLDIGHLKDQLEKHLEEKRPVYAVVAIIGTTEHGSVDPLDQIIQLRDDMQKKGLSFVIHADAAWGGYFASKMVAGVGRAPIPEEKWAFSIPLREHTNKQMLKLRETDSVTIDPHKSGYCPYPAGALCYRDGRMRYLTRWTSPYINTKAGDDIAMGIFGVEGSKPGASPVGVWMSLKVLKPKEGYAHLLGVAMLTAVKMYAHWATMTLDSKSLIVMPFNRLPSEADNLGDDKVREERERIRDKIVSQENAQLETDKDTLEFLQTIGSDLMINAFACNFHIDGKPNEDSVEASFLNQRLFKRLSMTSLRDEINDRPIIIVGTEFTQDKYGEALKTFKRRLSLNAEDGETLSALSNVSMSPWPTANEFLKTIVEDFKEVAEEEIKTCHVRVQKDQKAMHTFVIHGDDSLFFVYVASFNVERYRRQVIVKATLSDSNTLSKLREARKGNQDSIFTLHTGPSVLEKLVGESKWTGNIYEELPGVYDEKKAVLSNVTFDIDRVIVNRSLRRADLNKEYPEQIFFYLFGSNTEYHIDHVLLRGPNIHLSAGQVKLHPDAEQKLPDLSDGTKQLYLTLEDKFERIMQPFNAGHRPRLFRPGTRGLRACVYEWDGDGTLPASASDSGLRCVFKGTLELPDEGGRVFEDYTTLNLPAASEIYITPRSDPPPDVDPLVERIVELFAEKDITWEDDNVVRDIYRKCEAQGASKFEIELGYPAAVKDSSKALSRFLGYGVPEKSLAERLGLSLESPQA</sequence>
<dbReference type="Gene3D" id="3.40.640.10">
    <property type="entry name" value="Type I PLP-dependent aspartate aminotransferase-like (Major domain)"/>
    <property type="match status" value="1"/>
</dbReference>
<evidence type="ECO:0000256" key="1">
    <source>
        <dbReference type="ARBA" id="ARBA00001933"/>
    </source>
</evidence>
<evidence type="ECO:0000313" key="4">
    <source>
        <dbReference type="EMBL" id="KAL0066449.1"/>
    </source>
</evidence>
<dbReference type="InterPro" id="IPR050477">
    <property type="entry name" value="GrpII_AminoAcid_Decarb"/>
</dbReference>
<evidence type="ECO:0000256" key="2">
    <source>
        <dbReference type="ARBA" id="ARBA00022898"/>
    </source>
</evidence>
<gene>
    <name evidence="4" type="ORF">AAF712_006491</name>
</gene>
<protein>
    <submittedName>
        <fullName evidence="4">Uncharacterized protein</fullName>
    </submittedName>
</protein>
<keyword evidence="5" id="KW-1185">Reference proteome</keyword>
<dbReference type="Pfam" id="PF00282">
    <property type="entry name" value="Pyridoxal_deC"/>
    <property type="match status" value="1"/>
</dbReference>
<proteinExistence type="predicted"/>
<dbReference type="PANTHER" id="PTHR42735">
    <property type="match status" value="1"/>
</dbReference>
<dbReference type="InterPro" id="IPR015421">
    <property type="entry name" value="PyrdxlP-dep_Trfase_major"/>
</dbReference>
<dbReference type="EMBL" id="JBBXMP010000035">
    <property type="protein sequence ID" value="KAL0066449.1"/>
    <property type="molecule type" value="Genomic_DNA"/>
</dbReference>
<dbReference type="SUPFAM" id="SSF53383">
    <property type="entry name" value="PLP-dependent transferases"/>
    <property type="match status" value="1"/>
</dbReference>
<accession>A0ABR2ZZG0</accession>
<reference evidence="4 5" key="1">
    <citation type="submission" date="2024-05" db="EMBL/GenBank/DDBJ databases">
        <title>A draft genome resource for the thread blight pathogen Marasmius tenuissimus strain MS-2.</title>
        <authorList>
            <person name="Yulfo-Soto G.E."/>
            <person name="Baruah I.K."/>
            <person name="Amoako-Attah I."/>
            <person name="Bukari Y."/>
            <person name="Meinhardt L.W."/>
            <person name="Bailey B.A."/>
            <person name="Cohen S.P."/>
        </authorList>
    </citation>
    <scope>NUCLEOTIDE SEQUENCE [LARGE SCALE GENOMIC DNA]</scope>
    <source>
        <strain evidence="4 5">MS-2</strain>
    </source>
</reference>
<dbReference type="PANTHER" id="PTHR42735:SF4">
    <property type="entry name" value="PYRIDOXAL PHOSPHATE-DEPENDENT DECARBOXYLASE FAMILY PROTEIN"/>
    <property type="match status" value="1"/>
</dbReference>
<dbReference type="InterPro" id="IPR002129">
    <property type="entry name" value="PyrdxlP-dep_de-COase"/>
</dbReference>
<comment type="cofactor">
    <cofactor evidence="1">
        <name>pyridoxal 5'-phosphate</name>
        <dbReference type="ChEBI" id="CHEBI:597326"/>
    </cofactor>
</comment>
<name>A0ABR2ZZG0_9AGAR</name>
<dbReference type="InterPro" id="IPR015424">
    <property type="entry name" value="PyrdxlP-dep_Trfase"/>
</dbReference>
<comment type="caution">
    <text evidence="4">The sequence shown here is derived from an EMBL/GenBank/DDBJ whole genome shotgun (WGS) entry which is preliminary data.</text>
</comment>
<keyword evidence="3" id="KW-0456">Lyase</keyword>
<evidence type="ECO:0000256" key="3">
    <source>
        <dbReference type="ARBA" id="ARBA00023239"/>
    </source>
</evidence>